<proteinExistence type="predicted"/>
<dbReference type="PANTHER" id="PTHR42673">
    <property type="entry name" value="MALEYLACETOACETATE ISOMERASE"/>
    <property type="match status" value="1"/>
</dbReference>
<dbReference type="SUPFAM" id="SSF52833">
    <property type="entry name" value="Thioredoxin-like"/>
    <property type="match status" value="1"/>
</dbReference>
<keyword evidence="4" id="KW-1185">Reference proteome</keyword>
<dbReference type="AlphaFoldDB" id="A0A6A6RQZ2"/>
<dbReference type="Pfam" id="PF00043">
    <property type="entry name" value="GST_C"/>
    <property type="match status" value="1"/>
</dbReference>
<dbReference type="SUPFAM" id="SSF47616">
    <property type="entry name" value="GST C-terminal domain-like"/>
    <property type="match status" value="1"/>
</dbReference>
<accession>A0A6A6RQZ2</accession>
<dbReference type="InterPro" id="IPR004045">
    <property type="entry name" value="Glutathione_S-Trfase_N"/>
</dbReference>
<evidence type="ECO:0000313" key="4">
    <source>
        <dbReference type="Proteomes" id="UP000799753"/>
    </source>
</evidence>
<dbReference type="InterPro" id="IPR036249">
    <property type="entry name" value="Thioredoxin-like_sf"/>
</dbReference>
<dbReference type="Gene3D" id="1.20.1050.10">
    <property type="match status" value="1"/>
</dbReference>
<feature type="domain" description="GST C-terminal" evidence="2">
    <location>
        <begin position="73"/>
        <end position="194"/>
    </location>
</feature>
<dbReference type="GO" id="GO:0006749">
    <property type="term" value="P:glutathione metabolic process"/>
    <property type="evidence" value="ECO:0007669"/>
    <property type="project" value="TreeGrafter"/>
</dbReference>
<feature type="domain" description="GST N-terminal" evidence="1">
    <location>
        <begin position="5"/>
        <end position="96"/>
    </location>
</feature>
<evidence type="ECO:0000259" key="2">
    <source>
        <dbReference type="PROSITE" id="PS50405"/>
    </source>
</evidence>
<dbReference type="GO" id="GO:0016034">
    <property type="term" value="F:maleylacetoacetate isomerase activity"/>
    <property type="evidence" value="ECO:0007669"/>
    <property type="project" value="TreeGrafter"/>
</dbReference>
<dbReference type="OrthoDB" id="202840at2759"/>
<organism evidence="3 4">
    <name type="scientific">Massarina eburnea CBS 473.64</name>
    <dbReference type="NCBI Taxonomy" id="1395130"/>
    <lineage>
        <taxon>Eukaryota</taxon>
        <taxon>Fungi</taxon>
        <taxon>Dikarya</taxon>
        <taxon>Ascomycota</taxon>
        <taxon>Pezizomycotina</taxon>
        <taxon>Dothideomycetes</taxon>
        <taxon>Pleosporomycetidae</taxon>
        <taxon>Pleosporales</taxon>
        <taxon>Massarineae</taxon>
        <taxon>Massarinaceae</taxon>
        <taxon>Massarina</taxon>
    </lineage>
</organism>
<dbReference type="InterPro" id="IPR036282">
    <property type="entry name" value="Glutathione-S-Trfase_C_sf"/>
</dbReference>
<dbReference type="PANTHER" id="PTHR42673:SF4">
    <property type="entry name" value="MALEYLACETOACETATE ISOMERASE"/>
    <property type="match status" value="1"/>
</dbReference>
<dbReference type="GO" id="GO:0005739">
    <property type="term" value="C:mitochondrion"/>
    <property type="evidence" value="ECO:0007669"/>
    <property type="project" value="TreeGrafter"/>
</dbReference>
<protein>
    <submittedName>
        <fullName evidence="3">Glutathione S-transferase</fullName>
    </submittedName>
</protein>
<dbReference type="PROSITE" id="PS50405">
    <property type="entry name" value="GST_CTER"/>
    <property type="match status" value="1"/>
</dbReference>
<gene>
    <name evidence="3" type="ORF">P280DRAFT_522088</name>
</gene>
<keyword evidence="3" id="KW-0808">Transferase</keyword>
<dbReference type="Proteomes" id="UP000799753">
    <property type="component" value="Unassembled WGS sequence"/>
</dbReference>
<evidence type="ECO:0000259" key="1">
    <source>
        <dbReference type="PROSITE" id="PS50404"/>
    </source>
</evidence>
<dbReference type="Gene3D" id="3.40.30.10">
    <property type="entry name" value="Glutaredoxin"/>
    <property type="match status" value="1"/>
</dbReference>
<dbReference type="InterPro" id="IPR004046">
    <property type="entry name" value="GST_C"/>
</dbReference>
<dbReference type="GO" id="GO:0004364">
    <property type="term" value="F:glutathione transferase activity"/>
    <property type="evidence" value="ECO:0007669"/>
    <property type="project" value="TreeGrafter"/>
</dbReference>
<dbReference type="GO" id="GO:0006559">
    <property type="term" value="P:L-phenylalanine catabolic process"/>
    <property type="evidence" value="ECO:0007669"/>
    <property type="project" value="TreeGrafter"/>
</dbReference>
<dbReference type="Pfam" id="PF13417">
    <property type="entry name" value="GST_N_3"/>
    <property type="match status" value="1"/>
</dbReference>
<dbReference type="PROSITE" id="PS50404">
    <property type="entry name" value="GST_NTER"/>
    <property type="match status" value="1"/>
</dbReference>
<evidence type="ECO:0000313" key="3">
    <source>
        <dbReference type="EMBL" id="KAF2636454.1"/>
    </source>
</evidence>
<dbReference type="InterPro" id="IPR010987">
    <property type="entry name" value="Glutathione-S-Trfase_C-like"/>
</dbReference>
<dbReference type="EMBL" id="MU006798">
    <property type="protein sequence ID" value="KAF2636454.1"/>
    <property type="molecule type" value="Genomic_DNA"/>
</dbReference>
<name>A0A6A6RQZ2_9PLEO</name>
<reference evidence="3" key="1">
    <citation type="journal article" date="2020" name="Stud. Mycol.">
        <title>101 Dothideomycetes genomes: a test case for predicting lifestyles and emergence of pathogens.</title>
        <authorList>
            <person name="Haridas S."/>
            <person name="Albert R."/>
            <person name="Binder M."/>
            <person name="Bloem J."/>
            <person name="Labutti K."/>
            <person name="Salamov A."/>
            <person name="Andreopoulos B."/>
            <person name="Baker S."/>
            <person name="Barry K."/>
            <person name="Bills G."/>
            <person name="Bluhm B."/>
            <person name="Cannon C."/>
            <person name="Castanera R."/>
            <person name="Culley D."/>
            <person name="Daum C."/>
            <person name="Ezra D."/>
            <person name="Gonzalez J."/>
            <person name="Henrissat B."/>
            <person name="Kuo A."/>
            <person name="Liang C."/>
            <person name="Lipzen A."/>
            <person name="Lutzoni F."/>
            <person name="Magnuson J."/>
            <person name="Mondo S."/>
            <person name="Nolan M."/>
            <person name="Ohm R."/>
            <person name="Pangilinan J."/>
            <person name="Park H.-J."/>
            <person name="Ramirez L."/>
            <person name="Alfaro M."/>
            <person name="Sun H."/>
            <person name="Tritt A."/>
            <person name="Yoshinaga Y."/>
            <person name="Zwiers L.-H."/>
            <person name="Turgeon B."/>
            <person name="Goodwin S."/>
            <person name="Spatafora J."/>
            <person name="Crous P."/>
            <person name="Grigoriev I."/>
        </authorList>
    </citation>
    <scope>NUCLEOTIDE SEQUENCE</scope>
    <source>
        <strain evidence="3">CBS 473.64</strain>
    </source>
</reference>
<sequence length="197" mass="22259">MTSKPAYHLYTFFASGAAERVRIACNLKNIPLTFHYVNLQTREHGGDTYREVNPGAAIPTLVVETTDDTTGESIKFSIHQSVAILEYLEEHEPVCARVRKVRDSADDESAFANSVFDEGFSVYEKMLEKFSKGKKYAAGDEVTLADACLMPQVQQARLRKVDFEKWPLLRGLIERLESLEGFKKATWNRQDVLSGSF</sequence>